<dbReference type="PROSITE" id="PS50297">
    <property type="entry name" value="ANK_REP_REGION"/>
    <property type="match status" value="2"/>
</dbReference>
<dbReference type="SMART" id="SM00248">
    <property type="entry name" value="ANK"/>
    <property type="match status" value="4"/>
</dbReference>
<reference evidence="5" key="1">
    <citation type="submission" date="2025-08" db="UniProtKB">
        <authorList>
            <consortium name="RefSeq"/>
        </authorList>
    </citation>
    <scope>IDENTIFICATION</scope>
    <source>
        <tissue evidence="5">Testes</tissue>
    </source>
</reference>
<dbReference type="Pfam" id="PF12796">
    <property type="entry name" value="Ank_2"/>
    <property type="match status" value="2"/>
</dbReference>
<accession>A0ABM0M4D2</accession>
<keyword evidence="4" id="KW-1185">Reference proteome</keyword>
<dbReference type="GeneID" id="100378158"/>
<evidence type="ECO:0000256" key="3">
    <source>
        <dbReference type="PROSITE-ProRule" id="PRU00023"/>
    </source>
</evidence>
<keyword evidence="2 3" id="KW-0040">ANK repeat</keyword>
<feature type="repeat" description="ANK" evidence="3">
    <location>
        <begin position="50"/>
        <end position="82"/>
    </location>
</feature>
<proteinExistence type="predicted"/>
<dbReference type="PANTHER" id="PTHR24171">
    <property type="entry name" value="ANKYRIN REPEAT DOMAIN-CONTAINING PROTEIN 39-RELATED"/>
    <property type="match status" value="1"/>
</dbReference>
<dbReference type="InterPro" id="IPR036770">
    <property type="entry name" value="Ankyrin_rpt-contain_sf"/>
</dbReference>
<dbReference type="InterPro" id="IPR002110">
    <property type="entry name" value="Ankyrin_rpt"/>
</dbReference>
<sequence length="168" mass="18503">MATPVYRRGCFNLDLIETEPLHLAAKSGDTNKVESLLRDEVECVNKKNELGFTPLHVAVKYNRESIVRLLVNSGACPNIASPQVGWTPLHIATVNFNSKLVKFLLDRKANPLVKTKFGVTALDIAVAFKFTVVIFLITKITVCVNRLIVSAVLKAGETGWLIRTATVI</sequence>
<protein>
    <submittedName>
        <fullName evidence="5">Ankyrin-3-like</fullName>
    </submittedName>
</protein>
<dbReference type="Proteomes" id="UP000694865">
    <property type="component" value="Unplaced"/>
</dbReference>
<evidence type="ECO:0000313" key="4">
    <source>
        <dbReference type="Proteomes" id="UP000694865"/>
    </source>
</evidence>
<name>A0ABM0M4D2_SACKO</name>
<dbReference type="PANTHER" id="PTHR24171:SF8">
    <property type="entry name" value="BRCA1-ASSOCIATED RING DOMAIN PROTEIN 1"/>
    <property type="match status" value="1"/>
</dbReference>
<feature type="repeat" description="ANK" evidence="3">
    <location>
        <begin position="84"/>
        <end position="116"/>
    </location>
</feature>
<dbReference type="SUPFAM" id="SSF48403">
    <property type="entry name" value="Ankyrin repeat"/>
    <property type="match status" value="1"/>
</dbReference>
<dbReference type="Gene3D" id="1.25.40.20">
    <property type="entry name" value="Ankyrin repeat-containing domain"/>
    <property type="match status" value="2"/>
</dbReference>
<organism evidence="4 5">
    <name type="scientific">Saccoglossus kowalevskii</name>
    <name type="common">Acorn worm</name>
    <dbReference type="NCBI Taxonomy" id="10224"/>
    <lineage>
        <taxon>Eukaryota</taxon>
        <taxon>Metazoa</taxon>
        <taxon>Hemichordata</taxon>
        <taxon>Enteropneusta</taxon>
        <taxon>Harrimaniidae</taxon>
        <taxon>Saccoglossus</taxon>
    </lineage>
</organism>
<keyword evidence="1" id="KW-0677">Repeat</keyword>
<dbReference type="PROSITE" id="PS50088">
    <property type="entry name" value="ANK_REPEAT"/>
    <property type="match status" value="2"/>
</dbReference>
<dbReference type="RefSeq" id="XP_006814873.1">
    <property type="nucleotide sequence ID" value="XM_006814810.1"/>
</dbReference>
<gene>
    <name evidence="5" type="primary">LOC100378158</name>
</gene>
<evidence type="ECO:0000256" key="2">
    <source>
        <dbReference type="ARBA" id="ARBA00023043"/>
    </source>
</evidence>
<evidence type="ECO:0000313" key="5">
    <source>
        <dbReference type="RefSeq" id="XP_006814873.1"/>
    </source>
</evidence>
<evidence type="ECO:0000256" key="1">
    <source>
        <dbReference type="ARBA" id="ARBA00022737"/>
    </source>
</evidence>